<sequence>MASAQHRPTAQPGHAASPGPEGHSAPPGGPAAGASAEPDGLRFRSGRASWPDVRTHAFAVPPAEPRTEPRTADEFLAVGDPGAAVKRYAEELEREPRNPHPLAGRIVARAALEPARAPGGCRPGRSRCRRGRAPGDRRGTADRPE</sequence>
<reference evidence="2 3" key="1">
    <citation type="submission" date="2024-09" db="EMBL/GenBank/DDBJ databases">
        <title>The Natural Products Discovery Center: Release of the First 8490 Sequenced Strains for Exploring Actinobacteria Biosynthetic Diversity.</title>
        <authorList>
            <person name="Kalkreuter E."/>
            <person name="Kautsar S.A."/>
            <person name="Yang D."/>
            <person name="Bader C.D."/>
            <person name="Teijaro C.N."/>
            <person name="Fluegel L."/>
            <person name="Davis C.M."/>
            <person name="Simpson J.R."/>
            <person name="Lauterbach L."/>
            <person name="Steele A.D."/>
            <person name="Gui C."/>
            <person name="Meng S."/>
            <person name="Li G."/>
            <person name="Viehrig K."/>
            <person name="Ye F."/>
            <person name="Su P."/>
            <person name="Kiefer A.F."/>
            <person name="Nichols A."/>
            <person name="Cepeda A.J."/>
            <person name="Yan W."/>
            <person name="Fan B."/>
            <person name="Jiang Y."/>
            <person name="Adhikari A."/>
            <person name="Zheng C.-J."/>
            <person name="Schuster L."/>
            <person name="Cowan T.M."/>
            <person name="Smanski M.J."/>
            <person name="Chevrette M.G."/>
            <person name="De Carvalho L.P.S."/>
            <person name="Shen B."/>
        </authorList>
    </citation>
    <scope>NUCLEOTIDE SEQUENCE [LARGE SCALE GENOMIC DNA]</scope>
    <source>
        <strain evidence="2 3">NPDC058328</strain>
    </source>
</reference>
<evidence type="ECO:0000313" key="3">
    <source>
        <dbReference type="Proteomes" id="UP001601627"/>
    </source>
</evidence>
<proteinExistence type="predicted"/>
<gene>
    <name evidence="2" type="ORF">ACFVZC_01920</name>
</gene>
<feature type="region of interest" description="Disordered" evidence="1">
    <location>
        <begin position="114"/>
        <end position="145"/>
    </location>
</feature>
<dbReference type="EMBL" id="JBHVZQ010000001">
    <property type="protein sequence ID" value="MFF1272179.1"/>
    <property type="molecule type" value="Genomic_DNA"/>
</dbReference>
<name>A0ABW6PZ17_9ACTN</name>
<accession>A0ABW6PZ17</accession>
<evidence type="ECO:0000313" key="2">
    <source>
        <dbReference type="EMBL" id="MFF1272179.1"/>
    </source>
</evidence>
<feature type="region of interest" description="Disordered" evidence="1">
    <location>
        <begin position="1"/>
        <end position="78"/>
    </location>
</feature>
<feature type="compositionally biased region" description="Low complexity" evidence="1">
    <location>
        <begin position="15"/>
        <end position="38"/>
    </location>
</feature>
<comment type="caution">
    <text evidence="2">The sequence shown here is derived from an EMBL/GenBank/DDBJ whole genome shotgun (WGS) entry which is preliminary data.</text>
</comment>
<feature type="compositionally biased region" description="Basic and acidic residues" evidence="1">
    <location>
        <begin position="133"/>
        <end position="145"/>
    </location>
</feature>
<keyword evidence="3" id="KW-1185">Reference proteome</keyword>
<protein>
    <submittedName>
        <fullName evidence="2">Uncharacterized protein</fullName>
    </submittedName>
</protein>
<dbReference type="Proteomes" id="UP001601627">
    <property type="component" value="Unassembled WGS sequence"/>
</dbReference>
<organism evidence="2 3">
    <name type="scientific">Streptomyces marokkonensis</name>
    <dbReference type="NCBI Taxonomy" id="324855"/>
    <lineage>
        <taxon>Bacteria</taxon>
        <taxon>Bacillati</taxon>
        <taxon>Actinomycetota</taxon>
        <taxon>Actinomycetes</taxon>
        <taxon>Kitasatosporales</taxon>
        <taxon>Streptomycetaceae</taxon>
        <taxon>Streptomyces</taxon>
    </lineage>
</organism>
<evidence type="ECO:0000256" key="1">
    <source>
        <dbReference type="SAM" id="MobiDB-lite"/>
    </source>
</evidence>
<dbReference type="RefSeq" id="WP_388232496.1">
    <property type="nucleotide sequence ID" value="NZ_JBHVZQ010000001.1"/>
</dbReference>